<dbReference type="EMBL" id="KZ559125">
    <property type="protein sequence ID" value="PLB40361.1"/>
    <property type="molecule type" value="Genomic_DNA"/>
</dbReference>
<keyword evidence="3 6" id="KW-1133">Transmembrane helix</keyword>
<keyword evidence="4 6" id="KW-0472">Membrane</keyword>
<comment type="similarity">
    <text evidence="5">Belongs to the SAT4 family.</text>
</comment>
<feature type="transmembrane region" description="Helical" evidence="6">
    <location>
        <begin position="91"/>
        <end position="113"/>
    </location>
</feature>
<name>A0A2I2FI98_ASPCN</name>
<dbReference type="AlphaFoldDB" id="A0A2I2FI98"/>
<dbReference type="Pfam" id="PF20684">
    <property type="entry name" value="Fung_rhodopsin"/>
    <property type="match status" value="1"/>
</dbReference>
<dbReference type="PANTHER" id="PTHR33048:SF108">
    <property type="entry name" value="INTEGRAL MEMBRANE PROTEIN"/>
    <property type="match status" value="1"/>
</dbReference>
<dbReference type="RefSeq" id="XP_024674373.1">
    <property type="nucleotide sequence ID" value="XM_024816136.1"/>
</dbReference>
<dbReference type="InterPro" id="IPR049326">
    <property type="entry name" value="Rhodopsin_dom_fungi"/>
</dbReference>
<evidence type="ECO:0000259" key="7">
    <source>
        <dbReference type="Pfam" id="PF20684"/>
    </source>
</evidence>
<feature type="transmembrane region" description="Helical" evidence="6">
    <location>
        <begin position="48"/>
        <end position="71"/>
    </location>
</feature>
<keyword evidence="2 6" id="KW-0812">Transmembrane</keyword>
<evidence type="ECO:0000256" key="3">
    <source>
        <dbReference type="ARBA" id="ARBA00022989"/>
    </source>
</evidence>
<evidence type="ECO:0000256" key="1">
    <source>
        <dbReference type="ARBA" id="ARBA00004141"/>
    </source>
</evidence>
<dbReference type="PANTHER" id="PTHR33048">
    <property type="entry name" value="PTH11-LIKE INTEGRAL MEMBRANE PROTEIN (AFU_ORTHOLOGUE AFUA_5G11245)"/>
    <property type="match status" value="1"/>
</dbReference>
<evidence type="ECO:0000256" key="5">
    <source>
        <dbReference type="ARBA" id="ARBA00038359"/>
    </source>
</evidence>
<dbReference type="STRING" id="41067.A0A2I2FI98"/>
<sequence>MHRKHHGTDGLNTISLVTQVLGSSIVTLVVALRFVVKFSLRMPWVGEDVLCIVAWILYNVHNACAIVYTYIQGPTTTHMTPDEMATKSKVFYATSLVFSPMILSIKLTILYVLTRLFHRFQRVYIVYIFEVLLTLYYIAILVAKVFICNPISAYWAVVHPRWNEQCRDRRGVIIADSSVSVATDLAILGFSAALTWPLRMGRTQKLSVIAVLGAGSAAVGFSLYRLVLVLGFAMGEQMRLILRILMSDTAEGGIGLICACLPTLKKLVEVVVGKHHAEKQEDARSDQGPIISSEHTLPALNTIPSSVSRVS</sequence>
<comment type="subcellular location">
    <subcellularLocation>
        <location evidence="1">Membrane</location>
        <topology evidence="1">Multi-pass membrane protein</topology>
    </subcellularLocation>
</comment>
<evidence type="ECO:0000256" key="4">
    <source>
        <dbReference type="ARBA" id="ARBA00023136"/>
    </source>
</evidence>
<feature type="transmembrane region" description="Helical" evidence="6">
    <location>
        <begin position="16"/>
        <end position="36"/>
    </location>
</feature>
<feature type="transmembrane region" description="Helical" evidence="6">
    <location>
        <begin position="125"/>
        <end position="152"/>
    </location>
</feature>
<evidence type="ECO:0000313" key="8">
    <source>
        <dbReference type="EMBL" id="PLB40361.1"/>
    </source>
</evidence>
<protein>
    <recommendedName>
        <fullName evidence="7">Rhodopsin domain-containing protein</fullName>
    </recommendedName>
</protein>
<proteinExistence type="inferred from homology"/>
<dbReference type="InterPro" id="IPR052337">
    <property type="entry name" value="SAT4-like"/>
</dbReference>
<accession>A0A2I2FI98</accession>
<gene>
    <name evidence="8" type="ORF">BDW47DRAFT_123855</name>
</gene>
<dbReference type="GeneID" id="36523296"/>
<reference evidence="8 9" key="1">
    <citation type="submission" date="2017-12" db="EMBL/GenBank/DDBJ databases">
        <authorList>
            <consortium name="DOE Joint Genome Institute"/>
            <person name="Haridas S."/>
            <person name="Kjaerbolling I."/>
            <person name="Vesth T.C."/>
            <person name="Frisvad J.C."/>
            <person name="Nybo J.L."/>
            <person name="Theobald S."/>
            <person name="Kuo A."/>
            <person name="Bowyer P."/>
            <person name="Matsuda Y."/>
            <person name="Mondo S."/>
            <person name="Lyhne E.K."/>
            <person name="Kogle M.E."/>
            <person name="Clum A."/>
            <person name="Lipzen A."/>
            <person name="Salamov A."/>
            <person name="Ngan C.Y."/>
            <person name="Daum C."/>
            <person name="Chiniquy J."/>
            <person name="Barry K."/>
            <person name="LaButti K."/>
            <person name="Simmons B.A."/>
            <person name="Magnuson J.K."/>
            <person name="Mortensen U.H."/>
            <person name="Larsen T.O."/>
            <person name="Grigoriev I.V."/>
            <person name="Baker S.E."/>
            <person name="Andersen M.R."/>
            <person name="Nordberg H.P."/>
            <person name="Cantor M.N."/>
            <person name="Hua S.X."/>
        </authorList>
    </citation>
    <scope>NUCLEOTIDE SEQUENCE [LARGE SCALE GENOMIC DNA]</scope>
    <source>
        <strain evidence="8 9">CBS 102.13</strain>
    </source>
</reference>
<feature type="transmembrane region" description="Helical" evidence="6">
    <location>
        <begin position="172"/>
        <end position="196"/>
    </location>
</feature>
<keyword evidence="9" id="KW-1185">Reference proteome</keyword>
<feature type="domain" description="Rhodopsin" evidence="7">
    <location>
        <begin position="32"/>
        <end position="269"/>
    </location>
</feature>
<evidence type="ECO:0000313" key="9">
    <source>
        <dbReference type="Proteomes" id="UP000234585"/>
    </source>
</evidence>
<organism evidence="8 9">
    <name type="scientific">Aspergillus candidus</name>
    <dbReference type="NCBI Taxonomy" id="41067"/>
    <lineage>
        <taxon>Eukaryota</taxon>
        <taxon>Fungi</taxon>
        <taxon>Dikarya</taxon>
        <taxon>Ascomycota</taxon>
        <taxon>Pezizomycotina</taxon>
        <taxon>Eurotiomycetes</taxon>
        <taxon>Eurotiomycetidae</taxon>
        <taxon>Eurotiales</taxon>
        <taxon>Aspergillaceae</taxon>
        <taxon>Aspergillus</taxon>
        <taxon>Aspergillus subgen. Circumdati</taxon>
    </lineage>
</organism>
<dbReference type="Proteomes" id="UP000234585">
    <property type="component" value="Unassembled WGS sequence"/>
</dbReference>
<evidence type="ECO:0000256" key="6">
    <source>
        <dbReference type="SAM" id="Phobius"/>
    </source>
</evidence>
<dbReference type="OrthoDB" id="5342292at2759"/>
<dbReference type="GO" id="GO:0016020">
    <property type="term" value="C:membrane"/>
    <property type="evidence" value="ECO:0007669"/>
    <property type="project" value="UniProtKB-SubCell"/>
</dbReference>
<evidence type="ECO:0000256" key="2">
    <source>
        <dbReference type="ARBA" id="ARBA00022692"/>
    </source>
</evidence>
<feature type="transmembrane region" description="Helical" evidence="6">
    <location>
        <begin position="208"/>
        <end position="234"/>
    </location>
</feature>